<reference evidence="9 10" key="1">
    <citation type="submission" date="2013-08" db="EMBL/GenBank/DDBJ databases">
        <title>An opportunistic ruminal bacterium that causes liver abscesses in cattle.</title>
        <authorList>
            <person name="Benahmed F.H."/>
            <person name="Rasmussen M."/>
            <person name="Harbottle H."/>
            <person name="Soppet D."/>
            <person name="Nagaraja T.G."/>
            <person name="Davidson M."/>
        </authorList>
    </citation>
    <scope>NUCLEOTIDE SEQUENCE [LARGE SCALE GENOMIC DNA]</scope>
    <source>
        <strain evidence="9 10">B35</strain>
    </source>
</reference>
<dbReference type="OrthoDB" id="6313at2"/>
<proteinExistence type="predicted"/>
<dbReference type="GeneID" id="75075684"/>
<evidence type="ECO:0000256" key="1">
    <source>
        <dbReference type="ARBA" id="ARBA00004651"/>
    </source>
</evidence>
<keyword evidence="2" id="KW-0813">Transport</keyword>
<evidence type="ECO:0000259" key="8">
    <source>
        <dbReference type="Pfam" id="PF12704"/>
    </source>
</evidence>
<evidence type="ECO:0000256" key="2">
    <source>
        <dbReference type="ARBA" id="ARBA00022448"/>
    </source>
</evidence>
<accession>A0A017H6V4</accession>
<dbReference type="EMBL" id="AUZI01000011">
    <property type="protein sequence ID" value="KID49855.1"/>
    <property type="molecule type" value="Genomic_DNA"/>
</dbReference>
<keyword evidence="3" id="KW-1003">Cell membrane</keyword>
<dbReference type="GO" id="GO:0005886">
    <property type="term" value="C:plasma membrane"/>
    <property type="evidence" value="ECO:0007669"/>
    <property type="project" value="UniProtKB-SubCell"/>
</dbReference>
<evidence type="ECO:0000256" key="4">
    <source>
        <dbReference type="ARBA" id="ARBA00022692"/>
    </source>
</evidence>
<dbReference type="RefSeq" id="WP_005959234.1">
    <property type="nucleotide sequence ID" value="NZ_AOJP01000001.1"/>
</dbReference>
<feature type="domain" description="MacB-like periplasmic core" evidence="8">
    <location>
        <begin position="38"/>
        <end position="238"/>
    </location>
</feature>
<dbReference type="Pfam" id="PF12704">
    <property type="entry name" value="MacB_PCD"/>
    <property type="match status" value="1"/>
</dbReference>
<evidence type="ECO:0000256" key="3">
    <source>
        <dbReference type="ARBA" id="ARBA00022475"/>
    </source>
</evidence>
<dbReference type="PANTHER" id="PTHR43738:SF1">
    <property type="entry name" value="HEMIN TRANSPORT SYSTEM PERMEASE PROTEIN HRTB-RELATED"/>
    <property type="match status" value="1"/>
</dbReference>
<evidence type="ECO:0000256" key="5">
    <source>
        <dbReference type="ARBA" id="ARBA00022989"/>
    </source>
</evidence>
<dbReference type="InterPro" id="IPR003838">
    <property type="entry name" value="ABC3_permease_C"/>
</dbReference>
<dbReference type="PATRIC" id="fig|1226633.4.peg.703"/>
<evidence type="ECO:0000259" key="7">
    <source>
        <dbReference type="Pfam" id="PF02687"/>
    </source>
</evidence>
<evidence type="ECO:0000256" key="6">
    <source>
        <dbReference type="ARBA" id="ARBA00023136"/>
    </source>
</evidence>
<keyword evidence="6" id="KW-0472">Membrane</keyword>
<gene>
    <name evidence="9" type="ORF">C095_03500</name>
</gene>
<sequence>MKKRIDATSLAMENIRQRKMRSICMILLVTLSSIIVYMGSVFSLSLKHGLDSLSNRLGADVIVVPAGYKAEIESVLLKGEPSTFYLPENTMKKLEQFEEIEQMTAQIYVATLSASCCSYPIQIIGIDIDSDFLIYPWITNSIHKELKDNEAIVGSHVIGEQGEIVRFFNHELKIVGRLKATGVGFDATVFVNRKTAKELAKASERITANRVAEEDVISSIMLKVKPGVDSVKLSSKISRTLAHEGIFAMFSKKFVNTISSNLKVLSSYVGGLIFIIWIFSIVILSISFTAIFNERKKEMAVLRVLGASKRILRNIIVKEAGILSLWGAALGSFLGVLLSMIFLPLMAKSLTMPFLSPGILKYLLIFLLSFLLGSLIGPLSTVRVVKKLTEKDSYMSLKEEM</sequence>
<keyword evidence="4" id="KW-0812">Transmembrane</keyword>
<dbReference type="AlphaFoldDB" id="A0A017H6V4"/>
<comment type="caution">
    <text evidence="9">The sequence shown here is derived from an EMBL/GenBank/DDBJ whole genome shotgun (WGS) entry which is preliminary data.</text>
</comment>
<comment type="subcellular location">
    <subcellularLocation>
        <location evidence="1">Cell membrane</location>
        <topology evidence="1">Multi-pass membrane protein</topology>
    </subcellularLocation>
</comment>
<evidence type="ECO:0000313" key="9">
    <source>
        <dbReference type="EMBL" id="KID49855.1"/>
    </source>
</evidence>
<dbReference type="InterPro" id="IPR051125">
    <property type="entry name" value="ABC-4/HrtB_transporter"/>
</dbReference>
<dbReference type="Proteomes" id="UP000031184">
    <property type="component" value="Unassembled WGS sequence"/>
</dbReference>
<feature type="domain" description="ABC3 transporter permease C-terminal" evidence="7">
    <location>
        <begin position="272"/>
        <end position="387"/>
    </location>
</feature>
<keyword evidence="5" id="KW-1133">Transmembrane helix</keyword>
<dbReference type="PANTHER" id="PTHR43738">
    <property type="entry name" value="ABC TRANSPORTER, MEMBRANE PROTEIN"/>
    <property type="match status" value="1"/>
</dbReference>
<evidence type="ECO:0000313" key="10">
    <source>
        <dbReference type="Proteomes" id="UP000031184"/>
    </source>
</evidence>
<protein>
    <submittedName>
        <fullName evidence="9">ABC transporter permease</fullName>
    </submittedName>
</protein>
<dbReference type="Pfam" id="PF02687">
    <property type="entry name" value="FtsX"/>
    <property type="match status" value="1"/>
</dbReference>
<dbReference type="InterPro" id="IPR025857">
    <property type="entry name" value="MacB_PCD"/>
</dbReference>
<name>A0A017H6V4_9FUSO</name>
<organism evidence="9 10">
    <name type="scientific">Fusobacterium necrophorum subsp. funduliforme B35</name>
    <dbReference type="NCBI Taxonomy" id="1226633"/>
    <lineage>
        <taxon>Bacteria</taxon>
        <taxon>Fusobacteriati</taxon>
        <taxon>Fusobacteriota</taxon>
        <taxon>Fusobacteriia</taxon>
        <taxon>Fusobacteriales</taxon>
        <taxon>Fusobacteriaceae</taxon>
        <taxon>Fusobacterium</taxon>
    </lineage>
</organism>